<feature type="non-terminal residue" evidence="8">
    <location>
        <position position="1"/>
    </location>
</feature>
<comment type="subcellular location">
    <subcellularLocation>
        <location evidence="1">Membrane</location>
        <topology evidence="1">Multi-pass membrane protein</topology>
    </subcellularLocation>
</comment>
<feature type="transmembrane region" description="Helical" evidence="6">
    <location>
        <begin position="228"/>
        <end position="251"/>
    </location>
</feature>
<evidence type="ECO:0000256" key="4">
    <source>
        <dbReference type="ARBA" id="ARBA00023136"/>
    </source>
</evidence>
<evidence type="ECO:0000259" key="7">
    <source>
        <dbReference type="Pfam" id="PF20684"/>
    </source>
</evidence>
<proteinExistence type="inferred from homology"/>
<reference evidence="8 9" key="1">
    <citation type="submission" date="2018-05" db="EMBL/GenBank/DDBJ databases">
        <title>Genome sequencing and assembly of the regulated plant pathogen Lachnellula willkommii and related sister species for the development of diagnostic species identification markers.</title>
        <authorList>
            <person name="Giroux E."/>
            <person name="Bilodeau G."/>
        </authorList>
    </citation>
    <scope>NUCLEOTIDE SEQUENCE [LARGE SCALE GENOMIC DNA]</scope>
    <source>
        <strain evidence="8 9">CBS 268.59</strain>
    </source>
</reference>
<feature type="domain" description="Rhodopsin" evidence="7">
    <location>
        <begin position="215"/>
        <end position="291"/>
    </location>
</feature>
<feature type="transmembrane region" description="Helical" evidence="6">
    <location>
        <begin position="263"/>
        <end position="283"/>
    </location>
</feature>
<keyword evidence="4 6" id="KW-0472">Membrane</keyword>
<dbReference type="AlphaFoldDB" id="A0A8T9CAK2"/>
<evidence type="ECO:0000256" key="1">
    <source>
        <dbReference type="ARBA" id="ARBA00004141"/>
    </source>
</evidence>
<keyword evidence="9" id="KW-1185">Reference proteome</keyword>
<evidence type="ECO:0000256" key="6">
    <source>
        <dbReference type="SAM" id="Phobius"/>
    </source>
</evidence>
<feature type="transmembrane region" description="Helical" evidence="6">
    <location>
        <begin position="20"/>
        <end position="41"/>
    </location>
</feature>
<comment type="similarity">
    <text evidence="5">Belongs to the SAT4 family.</text>
</comment>
<sequence length="363" mass="39604">FIQGETDNHRSQFLAQDRGPIIVGINAAITGTAVLVVCARICSRWMILRKIGLDDWTIVVATILATGNIVLAGESVRLGTGKHKQAIPAANVIPAGIYRFATRVIYFLVSGITKLSVCFFYLHIFPSLRKHVLTLITFIVACTVAQELATIFQCVPVQGVWDTVRFPDARCIDNVAFSYSASALSVLTDIWTLALPIPTVWCEYPQVLHGGKTDAIVALQIPTRKKMVVVGMFSLGMIACVAGIVRMAFLITLLDSTDQPWDTFGTSVASGIEVALAIITSSIPGMKPLVDRVFPRLFPNSKGRTTVSNTNDYEMGSRKQGTHTGFVTIGSRMKEDGDGESMKAIKVDYDYSVRVESKDEYGS</sequence>
<dbReference type="PANTHER" id="PTHR33048">
    <property type="entry name" value="PTH11-LIKE INTEGRAL MEMBRANE PROTEIN (AFU_ORTHOLOGUE AFUA_5G11245)"/>
    <property type="match status" value="1"/>
</dbReference>
<evidence type="ECO:0000256" key="3">
    <source>
        <dbReference type="ARBA" id="ARBA00022989"/>
    </source>
</evidence>
<dbReference type="EMBL" id="QGMK01000603">
    <property type="protein sequence ID" value="TVY80824.1"/>
    <property type="molecule type" value="Genomic_DNA"/>
</dbReference>
<accession>A0A8T9CAK2</accession>
<feature type="transmembrane region" description="Helical" evidence="6">
    <location>
        <begin position="104"/>
        <end position="124"/>
    </location>
</feature>
<dbReference type="Pfam" id="PF20684">
    <property type="entry name" value="Fung_rhodopsin"/>
    <property type="match status" value="2"/>
</dbReference>
<dbReference type="OrthoDB" id="444631at2759"/>
<comment type="caution">
    <text evidence="8">The sequence shown here is derived from an EMBL/GenBank/DDBJ whole genome shotgun (WGS) entry which is preliminary data.</text>
</comment>
<name>A0A8T9CAK2_9HELO</name>
<keyword evidence="3 6" id="KW-1133">Transmembrane helix</keyword>
<gene>
    <name evidence="8" type="ORF">LSUE1_G004009</name>
</gene>
<dbReference type="PANTHER" id="PTHR33048:SF47">
    <property type="entry name" value="INTEGRAL MEMBRANE PROTEIN-RELATED"/>
    <property type="match status" value="1"/>
</dbReference>
<keyword evidence="2 6" id="KW-0812">Transmembrane</keyword>
<evidence type="ECO:0000313" key="9">
    <source>
        <dbReference type="Proteomes" id="UP000469558"/>
    </source>
</evidence>
<evidence type="ECO:0000313" key="8">
    <source>
        <dbReference type="EMBL" id="TVY80824.1"/>
    </source>
</evidence>
<evidence type="ECO:0000256" key="5">
    <source>
        <dbReference type="ARBA" id="ARBA00038359"/>
    </source>
</evidence>
<dbReference type="InterPro" id="IPR049326">
    <property type="entry name" value="Rhodopsin_dom_fungi"/>
</dbReference>
<dbReference type="GO" id="GO:0016020">
    <property type="term" value="C:membrane"/>
    <property type="evidence" value="ECO:0007669"/>
    <property type="project" value="UniProtKB-SubCell"/>
</dbReference>
<evidence type="ECO:0000256" key="2">
    <source>
        <dbReference type="ARBA" id="ARBA00022692"/>
    </source>
</evidence>
<dbReference type="Proteomes" id="UP000469558">
    <property type="component" value="Unassembled WGS sequence"/>
</dbReference>
<dbReference type="InterPro" id="IPR052337">
    <property type="entry name" value="SAT4-like"/>
</dbReference>
<feature type="domain" description="Rhodopsin" evidence="7">
    <location>
        <begin position="39"/>
        <end position="201"/>
    </location>
</feature>
<protein>
    <recommendedName>
        <fullName evidence="7">Rhodopsin domain-containing protein</fullName>
    </recommendedName>
</protein>
<organism evidence="8 9">
    <name type="scientific">Lachnellula suecica</name>
    <dbReference type="NCBI Taxonomy" id="602035"/>
    <lineage>
        <taxon>Eukaryota</taxon>
        <taxon>Fungi</taxon>
        <taxon>Dikarya</taxon>
        <taxon>Ascomycota</taxon>
        <taxon>Pezizomycotina</taxon>
        <taxon>Leotiomycetes</taxon>
        <taxon>Helotiales</taxon>
        <taxon>Lachnaceae</taxon>
        <taxon>Lachnellula</taxon>
    </lineage>
</organism>